<keyword evidence="3" id="KW-1185">Reference proteome</keyword>
<dbReference type="EMBL" id="JAKIXB020000001">
    <property type="protein sequence ID" value="KAL1611544.1"/>
    <property type="molecule type" value="Genomic_DNA"/>
</dbReference>
<feature type="region of interest" description="Disordered" evidence="1">
    <location>
        <begin position="462"/>
        <end position="525"/>
    </location>
</feature>
<evidence type="ECO:0000313" key="3">
    <source>
        <dbReference type="Proteomes" id="UP001521222"/>
    </source>
</evidence>
<evidence type="ECO:0000313" key="2">
    <source>
        <dbReference type="EMBL" id="KAL1611544.1"/>
    </source>
</evidence>
<gene>
    <name evidence="2" type="ORF">SLS59_000263</name>
</gene>
<reference evidence="2 3" key="1">
    <citation type="submission" date="2024-02" db="EMBL/GenBank/DDBJ databases">
        <title>De novo assembly and annotation of 12 fungi associated with fruit tree decline syndrome in Ontario, Canada.</title>
        <authorList>
            <person name="Sulman M."/>
            <person name="Ellouze W."/>
            <person name="Ilyukhin E."/>
        </authorList>
    </citation>
    <scope>NUCLEOTIDE SEQUENCE [LARGE SCALE GENOMIC DNA]</scope>
    <source>
        <strain evidence="2 3">M97-236</strain>
    </source>
</reference>
<feature type="compositionally biased region" description="Low complexity" evidence="1">
    <location>
        <begin position="462"/>
        <end position="475"/>
    </location>
</feature>
<name>A0ABR3S4D9_9PLEO</name>
<organism evidence="2 3">
    <name type="scientific">Nothophoma quercina</name>
    <dbReference type="NCBI Taxonomy" id="749835"/>
    <lineage>
        <taxon>Eukaryota</taxon>
        <taxon>Fungi</taxon>
        <taxon>Dikarya</taxon>
        <taxon>Ascomycota</taxon>
        <taxon>Pezizomycotina</taxon>
        <taxon>Dothideomycetes</taxon>
        <taxon>Pleosporomycetidae</taxon>
        <taxon>Pleosporales</taxon>
        <taxon>Pleosporineae</taxon>
        <taxon>Didymellaceae</taxon>
        <taxon>Nothophoma</taxon>
    </lineage>
</organism>
<protein>
    <submittedName>
        <fullName evidence="2">Uncharacterized protein</fullName>
    </submittedName>
</protein>
<sequence length="525" mass="57985">MWKVEDESEPFNIEAVITADKAEGKSHILIDVGRDSKGRAVPSLERLRRKVERCIVTDKKQVFATTKLYVFGKWNYAERNGPQDETSKTLDHEQEWEDGVAEICRLITYMGRLKELVLPFMASVFKVLPAKLTKLVLDLGNLNSVKDDGVQLWMRHMNPSDMEPLVKQTRLAELRLLRLRDSLQSIVWKTVFQNESTGGMHILELQMDAMPIVRNSKWHKASDVYGLTVPLPGLLEKPYKGINGSGGVHWRFGYGEYLDGDCIRKARITSGIEEAVPIRLQCLKLDGFVIDHLPFEHELAALKLLSCGDKCIDAGLRAPKTQTELYLPWSKKVNNAAVGLAIQWPAWTGIFDAEGDQRDKHGDVVAQGIGVSTPFTEYVPILSQQLPLTERTLNIKEVGEALATSMPNYFSMPPTPLALSIPDTPLGRVSNISERGSEVPTPSALSTASTVTTGEILTVDGSITSGSGSATSSYTLHPNGASDSTPEMSPTSTSCKSSFGEIEDSSRKHKVRKSLSDQHWVLGPS</sequence>
<proteinExistence type="predicted"/>
<dbReference type="Proteomes" id="UP001521222">
    <property type="component" value="Unassembled WGS sequence"/>
</dbReference>
<feature type="region of interest" description="Disordered" evidence="1">
    <location>
        <begin position="430"/>
        <end position="450"/>
    </location>
</feature>
<accession>A0ABR3S4D9</accession>
<comment type="caution">
    <text evidence="2">The sequence shown here is derived from an EMBL/GenBank/DDBJ whole genome shotgun (WGS) entry which is preliminary data.</text>
</comment>
<evidence type="ECO:0000256" key="1">
    <source>
        <dbReference type="SAM" id="MobiDB-lite"/>
    </source>
</evidence>
<feature type="compositionally biased region" description="Polar residues" evidence="1">
    <location>
        <begin position="481"/>
        <end position="497"/>
    </location>
</feature>